<sequence length="362" mass="40364">MSSLKISALFGRKRPNLIASDVAQYIQQQSNARLKRAVKERVPLDDLYFGDDCYPAWVDMCDGKAEESYHIQIQKRLLNLDASLFVDSCLREKLRDTCNAKLEEARLLGLGLADIRIGDGLLPEWDQSAVDEAIPLEVEPVKDDWEDSAERDALTFGAALVRNKAKAKSTAPEDNTAALFKDDASTTSSDTWDSSSFFYSDDKNEHGEAVDERYAMFSGGDPQPLPHRYSESDDEAPHILFDVEMLGGPDGTYNVDMEVYEPESDSDVDELPEAELAIDATAYEFFFPTTDAVDASLPGMDLECSVEGPFTEADYLSHAAEWGDGGFDLHSTEEEEEQDEEGEEAMMMDGENELDKDVMMEF</sequence>
<dbReference type="EMBL" id="BLZH01000014">
    <property type="protein sequence ID" value="GFP59727.1"/>
    <property type="molecule type" value="Genomic_DNA"/>
</dbReference>
<evidence type="ECO:0000313" key="2">
    <source>
        <dbReference type="EMBL" id="GFP59727.1"/>
    </source>
</evidence>
<dbReference type="OrthoDB" id="4939762at2759"/>
<feature type="compositionally biased region" description="Acidic residues" evidence="1">
    <location>
        <begin position="333"/>
        <end position="352"/>
    </location>
</feature>
<accession>A0A6V8R3W9</accession>
<dbReference type="Proteomes" id="UP000517252">
    <property type="component" value="Unassembled WGS sequence"/>
</dbReference>
<proteinExistence type="predicted"/>
<name>A0A6V8R3W9_TRIAP</name>
<organism evidence="2 3">
    <name type="scientific">Trichoderma asperellum</name>
    <name type="common">Filamentous fungus</name>
    <dbReference type="NCBI Taxonomy" id="101201"/>
    <lineage>
        <taxon>Eukaryota</taxon>
        <taxon>Fungi</taxon>
        <taxon>Dikarya</taxon>
        <taxon>Ascomycota</taxon>
        <taxon>Pezizomycotina</taxon>
        <taxon>Sordariomycetes</taxon>
        <taxon>Hypocreomycetidae</taxon>
        <taxon>Hypocreales</taxon>
        <taxon>Hypocreaceae</taxon>
        <taxon>Trichoderma</taxon>
    </lineage>
</organism>
<reference evidence="2 3" key="1">
    <citation type="submission" date="2020-07" db="EMBL/GenBank/DDBJ databases">
        <title>Trichoderma asperellum IC-1 whole genome shotgun sequence.</title>
        <authorList>
            <person name="Kanamasa S."/>
            <person name="Takahashi H."/>
        </authorList>
    </citation>
    <scope>NUCLEOTIDE SEQUENCE [LARGE SCALE GENOMIC DNA]</scope>
    <source>
        <strain evidence="2 3">IC-1</strain>
    </source>
</reference>
<evidence type="ECO:0000256" key="1">
    <source>
        <dbReference type="SAM" id="MobiDB-lite"/>
    </source>
</evidence>
<protein>
    <submittedName>
        <fullName evidence="2">Uncharacterized protein</fullName>
    </submittedName>
</protein>
<evidence type="ECO:0000313" key="3">
    <source>
        <dbReference type="Proteomes" id="UP000517252"/>
    </source>
</evidence>
<gene>
    <name evidence="2" type="ORF">TASIC1_0014014900</name>
</gene>
<feature type="region of interest" description="Disordered" evidence="1">
    <location>
        <begin position="329"/>
        <end position="362"/>
    </location>
</feature>
<feature type="compositionally biased region" description="Basic and acidic residues" evidence="1">
    <location>
        <begin position="353"/>
        <end position="362"/>
    </location>
</feature>
<comment type="caution">
    <text evidence="2">The sequence shown here is derived from an EMBL/GenBank/DDBJ whole genome shotgun (WGS) entry which is preliminary data.</text>
</comment>
<dbReference type="AlphaFoldDB" id="A0A6V8R3W9"/>